<dbReference type="AlphaFoldDB" id="A0A1W6ZLA9"/>
<dbReference type="Pfam" id="PF07859">
    <property type="entry name" value="Abhydrolase_3"/>
    <property type="match status" value="1"/>
</dbReference>
<evidence type="ECO:0000313" key="4">
    <source>
        <dbReference type="Proteomes" id="UP000194137"/>
    </source>
</evidence>
<dbReference type="STRING" id="1235591.CAK95_02240"/>
<keyword evidence="1" id="KW-0378">Hydrolase</keyword>
<sequence length="285" mass="31385">MTIDNNAAYNNRAHVPELPQIIAQWEKDAATYRNAMSRQGRAELDVRYGSTSRQIVDLFHGENDAPWAIFIHGGYWRALSPKEHSHLARGLTERGINVAMAGYDLSPQVTLAEIIEQMRAATLFLWKRFARHMTVYGHSAGGHLTACVMATDWTKLDAGAPRDLLPTGLAISGVFDLTPLVHTDMNADYKLDNAGARASSPLFWPAPTGKTLDVIVGAAELPEFVRQSKAIADTWGAEGVKTSYEAVPGKHHFNVIADLAEPKSAMVERLVTLCRRQKQQIDDPG</sequence>
<dbReference type="Gene3D" id="3.40.50.1820">
    <property type="entry name" value="alpha/beta hydrolase"/>
    <property type="match status" value="1"/>
</dbReference>
<organism evidence="3 4">
    <name type="scientific">Pseudorhodoplanes sinuspersici</name>
    <dbReference type="NCBI Taxonomy" id="1235591"/>
    <lineage>
        <taxon>Bacteria</taxon>
        <taxon>Pseudomonadati</taxon>
        <taxon>Pseudomonadota</taxon>
        <taxon>Alphaproteobacteria</taxon>
        <taxon>Hyphomicrobiales</taxon>
        <taxon>Pseudorhodoplanes</taxon>
    </lineage>
</organism>
<dbReference type="PANTHER" id="PTHR48081">
    <property type="entry name" value="AB HYDROLASE SUPERFAMILY PROTEIN C4A8.06C"/>
    <property type="match status" value="1"/>
</dbReference>
<evidence type="ECO:0000256" key="1">
    <source>
        <dbReference type="ARBA" id="ARBA00022801"/>
    </source>
</evidence>
<proteinExistence type="predicted"/>
<reference evidence="3 4" key="1">
    <citation type="submission" date="2017-05" db="EMBL/GenBank/DDBJ databases">
        <title>Full genome sequence of Pseudorhodoplanes sinuspersici.</title>
        <authorList>
            <person name="Dastgheib S.M.M."/>
            <person name="Shavandi M."/>
            <person name="Tirandaz H."/>
        </authorList>
    </citation>
    <scope>NUCLEOTIDE SEQUENCE [LARGE SCALE GENOMIC DNA]</scope>
    <source>
        <strain evidence="3 4">RIPI110</strain>
    </source>
</reference>
<dbReference type="InterPro" id="IPR029058">
    <property type="entry name" value="AB_hydrolase_fold"/>
</dbReference>
<evidence type="ECO:0000313" key="3">
    <source>
        <dbReference type="EMBL" id="ARP98027.1"/>
    </source>
</evidence>
<evidence type="ECO:0000259" key="2">
    <source>
        <dbReference type="Pfam" id="PF07859"/>
    </source>
</evidence>
<accession>A0A1W6ZLA9</accession>
<dbReference type="InterPro" id="IPR050300">
    <property type="entry name" value="GDXG_lipolytic_enzyme"/>
</dbReference>
<keyword evidence="4" id="KW-1185">Reference proteome</keyword>
<dbReference type="PANTHER" id="PTHR48081:SF33">
    <property type="entry name" value="KYNURENINE FORMAMIDASE"/>
    <property type="match status" value="1"/>
</dbReference>
<dbReference type="EMBL" id="CP021112">
    <property type="protein sequence ID" value="ARP98027.1"/>
    <property type="molecule type" value="Genomic_DNA"/>
</dbReference>
<dbReference type="Proteomes" id="UP000194137">
    <property type="component" value="Chromosome"/>
</dbReference>
<gene>
    <name evidence="3" type="ORF">CAK95_02240</name>
</gene>
<feature type="domain" description="Alpha/beta hydrolase fold-3" evidence="2">
    <location>
        <begin position="69"/>
        <end position="150"/>
    </location>
</feature>
<protein>
    <recommendedName>
        <fullName evidence="2">Alpha/beta hydrolase fold-3 domain-containing protein</fullName>
    </recommendedName>
</protein>
<dbReference type="KEGG" id="psin:CAK95_02240"/>
<dbReference type="RefSeq" id="WP_086086344.1">
    <property type="nucleotide sequence ID" value="NZ_CP021112.1"/>
</dbReference>
<dbReference type="GO" id="GO:0016787">
    <property type="term" value="F:hydrolase activity"/>
    <property type="evidence" value="ECO:0007669"/>
    <property type="project" value="UniProtKB-KW"/>
</dbReference>
<name>A0A1W6ZLA9_9HYPH</name>
<dbReference type="SUPFAM" id="SSF53474">
    <property type="entry name" value="alpha/beta-Hydrolases"/>
    <property type="match status" value="1"/>
</dbReference>
<dbReference type="OrthoDB" id="9771666at2"/>
<dbReference type="InterPro" id="IPR013094">
    <property type="entry name" value="AB_hydrolase_3"/>
</dbReference>